<dbReference type="InterPro" id="IPR000073">
    <property type="entry name" value="AB_hydrolase_1"/>
</dbReference>
<name>A0A7W9KB66_9PSEU</name>
<keyword evidence="2" id="KW-0732">Signal</keyword>
<evidence type="ECO:0000259" key="4">
    <source>
        <dbReference type="Pfam" id="PF08386"/>
    </source>
</evidence>
<evidence type="ECO:0000313" key="6">
    <source>
        <dbReference type="Proteomes" id="UP000585638"/>
    </source>
</evidence>
<gene>
    <name evidence="5" type="ORF">BJ998_000496</name>
</gene>
<dbReference type="Proteomes" id="UP000585638">
    <property type="component" value="Unassembled WGS sequence"/>
</dbReference>
<dbReference type="EMBL" id="JACHIR010000001">
    <property type="protein sequence ID" value="MBB5889300.1"/>
    <property type="molecule type" value="Genomic_DNA"/>
</dbReference>
<evidence type="ECO:0000256" key="2">
    <source>
        <dbReference type="SAM" id="SignalP"/>
    </source>
</evidence>
<feature type="signal peptide" evidence="2">
    <location>
        <begin position="1"/>
        <end position="22"/>
    </location>
</feature>
<reference evidence="5 6" key="1">
    <citation type="submission" date="2020-08" db="EMBL/GenBank/DDBJ databases">
        <title>Sequencing the genomes of 1000 actinobacteria strains.</title>
        <authorList>
            <person name="Klenk H.-P."/>
        </authorList>
    </citation>
    <scope>NUCLEOTIDE SEQUENCE [LARGE SCALE GENOMIC DNA]</scope>
    <source>
        <strain evidence="5 6">DSM 43851</strain>
    </source>
</reference>
<dbReference type="GO" id="GO:0003824">
    <property type="term" value="F:catalytic activity"/>
    <property type="evidence" value="ECO:0007669"/>
    <property type="project" value="UniProtKB-ARBA"/>
</dbReference>
<comment type="caution">
    <text evidence="5">The sequence shown here is derived from an EMBL/GenBank/DDBJ whole genome shotgun (WGS) entry which is preliminary data.</text>
</comment>
<dbReference type="Pfam" id="PF08386">
    <property type="entry name" value="Abhydrolase_4"/>
    <property type="match status" value="1"/>
</dbReference>
<dbReference type="SUPFAM" id="SSF53474">
    <property type="entry name" value="alpha/beta-Hydrolases"/>
    <property type="match status" value="2"/>
</dbReference>
<evidence type="ECO:0000259" key="3">
    <source>
        <dbReference type="Pfam" id="PF00561"/>
    </source>
</evidence>
<dbReference type="Gene3D" id="3.40.50.1820">
    <property type="entry name" value="alpha/beta hydrolase"/>
    <property type="match status" value="1"/>
</dbReference>
<dbReference type="RefSeq" id="WP_184858086.1">
    <property type="nucleotide sequence ID" value="NZ_BAAAWY010000037.1"/>
</dbReference>
<feature type="domain" description="AB hydrolase-1" evidence="3">
    <location>
        <begin position="110"/>
        <end position="242"/>
    </location>
</feature>
<accession>A0A7W9KB66</accession>
<evidence type="ECO:0000256" key="1">
    <source>
        <dbReference type="SAM" id="MobiDB-lite"/>
    </source>
</evidence>
<organism evidence="5 6">
    <name type="scientific">Kutzneria kofuensis</name>
    <dbReference type="NCBI Taxonomy" id="103725"/>
    <lineage>
        <taxon>Bacteria</taxon>
        <taxon>Bacillati</taxon>
        <taxon>Actinomycetota</taxon>
        <taxon>Actinomycetes</taxon>
        <taxon>Pseudonocardiales</taxon>
        <taxon>Pseudonocardiaceae</taxon>
        <taxon>Kutzneria</taxon>
    </lineage>
</organism>
<dbReference type="AlphaFoldDB" id="A0A7W9KB66"/>
<dbReference type="InterPro" id="IPR013595">
    <property type="entry name" value="Pept_S33_TAP-like_C"/>
</dbReference>
<feature type="domain" description="Peptidase S33 tripeptidyl aminopeptidase-like C-terminal" evidence="4">
    <location>
        <begin position="384"/>
        <end position="480"/>
    </location>
</feature>
<keyword evidence="6" id="KW-1185">Reference proteome</keyword>
<protein>
    <submittedName>
        <fullName evidence="5">Pimeloyl-ACP methyl ester carboxylesterase</fullName>
    </submittedName>
</protein>
<sequence length="497" mass="52633">MRRLLSAAAVAAAAVVTMGNSAAVGAALPHDAIVWGSCTDPTLAGAGAQCGTLQVPLDHANPGGAKLTLALSRLAHKASSPYQGVMLVAPNMLSGTGYEQSLLGQQLPGADGYDWIGIARRGLAPSVPALSCEPNYQDFNRPNYVPTTPDIEAQWLNRVQGYADACAKAQPDLLQHMKTTDVVADLDDVRQALGAGQVSMYGQSYGTYVEEVYGTLHPLSVKRMVLDSPINPDEVWYRAANFDQNTGLERNFLLWFDWLAANDATYHLGTTRAAIQQVWAAQMAKVTAQPGNGVIGPDEFADTFLVTPYFQATWPLFGGVFARYVASGDATEIQAVYSQFFQHGNDNVFATLLAQTCTDAPWPKDWSQWRADTVASAAQAPDTAWGNTWANAPCRVWPAQAGNPVPVLGFAVGSVLLLENSLDAVTPLSGALSVRQRYPHAALLTVDGGITDGVTPNADSCVNSVLGTYLSSGKLPPRKTANASDVECAAPPAPVAG</sequence>
<evidence type="ECO:0000313" key="5">
    <source>
        <dbReference type="EMBL" id="MBB5889300.1"/>
    </source>
</evidence>
<feature type="region of interest" description="Disordered" evidence="1">
    <location>
        <begin position="477"/>
        <end position="497"/>
    </location>
</feature>
<proteinExistence type="predicted"/>
<dbReference type="Pfam" id="PF00561">
    <property type="entry name" value="Abhydrolase_1"/>
    <property type="match status" value="1"/>
</dbReference>
<feature type="chain" id="PRO_5038579087" evidence="2">
    <location>
        <begin position="23"/>
        <end position="497"/>
    </location>
</feature>
<dbReference type="InterPro" id="IPR029058">
    <property type="entry name" value="AB_hydrolase_fold"/>
</dbReference>